<reference evidence="1 2" key="1">
    <citation type="submission" date="2015-07" db="EMBL/GenBank/DDBJ databases">
        <authorList>
            <consortium name="Pathogen Informatics"/>
        </authorList>
    </citation>
    <scope>NUCLEOTIDE SEQUENCE [LARGE SCALE GENOMIC DNA]</scope>
    <source>
        <strain evidence="1 2">A325</strain>
    </source>
</reference>
<dbReference type="Proteomes" id="UP000046067">
    <property type="component" value="Unassembled WGS sequence"/>
</dbReference>
<dbReference type="AlphaFoldDB" id="A0A655WVJ9"/>
<sequence>MVFRFRLSIKSDIAHKAPNKIFHKQALIIQIRSVDLTSLKGSISSELHPILRILSADELLQISFSPINQNQRYPNGLTTKRLSNQTA</sequence>
<proteinExistence type="predicted"/>
<evidence type="ECO:0000313" key="2">
    <source>
        <dbReference type="Proteomes" id="UP000046067"/>
    </source>
</evidence>
<accession>A0A655WVJ9</accession>
<dbReference type="EMBL" id="CWQJ01000007">
    <property type="protein sequence ID" value="CSB97884.1"/>
    <property type="molecule type" value="Genomic_DNA"/>
</dbReference>
<gene>
    <name evidence="1" type="ORF">ERS013201_01476</name>
</gene>
<organism evidence="1 2">
    <name type="scientific">Vibrio cholerae</name>
    <dbReference type="NCBI Taxonomy" id="666"/>
    <lineage>
        <taxon>Bacteria</taxon>
        <taxon>Pseudomonadati</taxon>
        <taxon>Pseudomonadota</taxon>
        <taxon>Gammaproteobacteria</taxon>
        <taxon>Vibrionales</taxon>
        <taxon>Vibrionaceae</taxon>
        <taxon>Vibrio</taxon>
    </lineage>
</organism>
<evidence type="ECO:0000313" key="1">
    <source>
        <dbReference type="EMBL" id="CSB97884.1"/>
    </source>
</evidence>
<protein>
    <submittedName>
        <fullName evidence="1">Uncharacterized protein</fullName>
    </submittedName>
</protein>
<name>A0A655WVJ9_VIBCL</name>